<dbReference type="EMBL" id="SMGO01000002">
    <property type="protein sequence ID" value="TCK82911.1"/>
    <property type="molecule type" value="Genomic_DNA"/>
</dbReference>
<accession>A0A4V2PXQ3</accession>
<evidence type="ECO:0008006" key="3">
    <source>
        <dbReference type="Google" id="ProtNLM"/>
    </source>
</evidence>
<protein>
    <recommendedName>
        <fullName evidence="3">DUF2971 family protein</fullName>
    </recommendedName>
</protein>
<proteinExistence type="predicted"/>
<dbReference type="OrthoDB" id="762777at2"/>
<reference evidence="1 2" key="1">
    <citation type="submission" date="2019-03" db="EMBL/GenBank/DDBJ databases">
        <title>Genomic Encyclopedia of Archaeal and Bacterial Type Strains, Phase II (KMG-II): from individual species to whole genera.</title>
        <authorList>
            <person name="Goeker M."/>
        </authorList>
    </citation>
    <scope>NUCLEOTIDE SEQUENCE [LARGE SCALE GENOMIC DNA]</scope>
    <source>
        <strain evidence="1 2">DSM 22554</strain>
    </source>
</reference>
<sequence>MPIFHYTNVQSLALILHSKKIRFTRLDLLDDLKEIDGLPDNIESSFFVSCWTEESEENLSLWSLYTRMQGVRIELPQKFYKEYKHPKGDYGHWGFSEETICPINIEEFRTDEYIISNPFWLEDGFYIKVIYDKNYKELKESAILKTEKETGINHIKNLIIYKNPIWEFQKESRFYLMANPLPPLSDFDGDRIKQMKNISLGRINNSCDHIDIGINPEVLDSIVVRLYPNCEYSDELIVRSILDKFTKNGKIEHSNLNGTYRTK</sequence>
<comment type="caution">
    <text evidence="1">The sequence shown here is derived from an EMBL/GenBank/DDBJ whole genome shotgun (WGS) entry which is preliminary data.</text>
</comment>
<dbReference type="AlphaFoldDB" id="A0A4V2PXQ3"/>
<evidence type="ECO:0000313" key="2">
    <source>
        <dbReference type="Proteomes" id="UP000294616"/>
    </source>
</evidence>
<evidence type="ECO:0000313" key="1">
    <source>
        <dbReference type="EMBL" id="TCK82911.1"/>
    </source>
</evidence>
<dbReference type="Proteomes" id="UP000294616">
    <property type="component" value="Unassembled WGS sequence"/>
</dbReference>
<keyword evidence="2" id="KW-1185">Reference proteome</keyword>
<name>A0A4V2PXQ3_9SPHI</name>
<dbReference type="RefSeq" id="WP_132223164.1">
    <property type="nucleotide sequence ID" value="NZ_SMGO01000002.1"/>
</dbReference>
<organism evidence="1 2">
    <name type="scientific">Albibacterium bauzanense</name>
    <dbReference type="NCBI Taxonomy" id="653929"/>
    <lineage>
        <taxon>Bacteria</taxon>
        <taxon>Pseudomonadati</taxon>
        <taxon>Bacteroidota</taxon>
        <taxon>Sphingobacteriia</taxon>
        <taxon>Sphingobacteriales</taxon>
        <taxon>Sphingobacteriaceae</taxon>
        <taxon>Albibacterium</taxon>
    </lineage>
</organism>
<gene>
    <name evidence="1" type="ORF">C8N28_1497</name>
</gene>